<dbReference type="Pfam" id="PF01381">
    <property type="entry name" value="HTH_3"/>
    <property type="match status" value="1"/>
</dbReference>
<dbReference type="SMART" id="SM00530">
    <property type="entry name" value="HTH_XRE"/>
    <property type="match status" value="1"/>
</dbReference>
<dbReference type="Proteomes" id="UP000823824">
    <property type="component" value="Unassembled WGS sequence"/>
</dbReference>
<name>A0A9D2LGR2_9FIRM</name>
<evidence type="ECO:0000256" key="1">
    <source>
        <dbReference type="ARBA" id="ARBA00023125"/>
    </source>
</evidence>
<dbReference type="InterPro" id="IPR001387">
    <property type="entry name" value="Cro/C1-type_HTH"/>
</dbReference>
<feature type="region of interest" description="Disordered" evidence="2">
    <location>
        <begin position="69"/>
        <end position="92"/>
    </location>
</feature>
<accession>A0A9D2LGR2</accession>
<evidence type="ECO:0000313" key="5">
    <source>
        <dbReference type="EMBL" id="HJB12210.1"/>
    </source>
</evidence>
<sequence length="442" mass="48318">MREQQTLGRRVQEARKAAGLSQESLGERLGVSRQAVSKWESDASVPDLENLIAMSRIFGITIGALLGVEPPEAPSEGDAPESPGDGAEDAAPAGELTDRELAAVEAIVQKYLEAVQRPRWSRRKKLAAGAAACAAGLLLVLVLDSIFFSLGYQLDQVQDQINYVQDSVSSQIESLTGQISGLLEEQNSLISDYTVQIQDYDLEKAVWYLTASVTPKEYTADTVATFTARTNTGKTESAQARNDGGVFTVENWAVPMGEPVPPGVMDADDDESGSLVQVSVTLTDGDTSQIESLETLYEDPSAYQLWINGNWEEEWENSCLLFQELDLQISNETDIPLELTDAELALFSNDDAVPVWSAPLTTAMDLWNRQGYVQMHVPMGPEDPVPLHPGDTLVAAVRIADDHGRNDWRPFYYWQNDDGTLVGRVSAPDGWQPGDLIPIENS</sequence>
<protein>
    <submittedName>
        <fullName evidence="5">Helix-turn-helix domain-containing protein</fullName>
    </submittedName>
</protein>
<dbReference type="CDD" id="cd00093">
    <property type="entry name" value="HTH_XRE"/>
    <property type="match status" value="1"/>
</dbReference>
<dbReference type="EMBL" id="DWZJ01000006">
    <property type="protein sequence ID" value="HJB12210.1"/>
    <property type="molecule type" value="Genomic_DNA"/>
</dbReference>
<feature type="domain" description="HTH cro/C1-type" evidence="4">
    <location>
        <begin position="11"/>
        <end position="65"/>
    </location>
</feature>
<dbReference type="Gene3D" id="1.10.260.40">
    <property type="entry name" value="lambda repressor-like DNA-binding domains"/>
    <property type="match status" value="1"/>
</dbReference>
<reference evidence="5" key="2">
    <citation type="submission" date="2021-04" db="EMBL/GenBank/DDBJ databases">
        <authorList>
            <person name="Gilroy R."/>
        </authorList>
    </citation>
    <scope>NUCLEOTIDE SEQUENCE</scope>
    <source>
        <strain evidence="5">ChiBcec18-1249</strain>
    </source>
</reference>
<dbReference type="PANTHER" id="PTHR46558">
    <property type="entry name" value="TRACRIPTIONAL REGULATORY PROTEIN-RELATED-RELATED"/>
    <property type="match status" value="1"/>
</dbReference>
<dbReference type="PANTHER" id="PTHR46558:SF13">
    <property type="entry name" value="HTH-TYPE TRANSCRIPTIONAL REGULATOR IMMR"/>
    <property type="match status" value="1"/>
</dbReference>
<keyword evidence="3" id="KW-0472">Membrane</keyword>
<evidence type="ECO:0000313" key="6">
    <source>
        <dbReference type="Proteomes" id="UP000823824"/>
    </source>
</evidence>
<dbReference type="GO" id="GO:0003677">
    <property type="term" value="F:DNA binding"/>
    <property type="evidence" value="ECO:0007669"/>
    <property type="project" value="UniProtKB-KW"/>
</dbReference>
<organism evidence="5 6">
    <name type="scientific">Candidatus Oscillibacter excrementigallinarum</name>
    <dbReference type="NCBI Taxonomy" id="2838716"/>
    <lineage>
        <taxon>Bacteria</taxon>
        <taxon>Bacillati</taxon>
        <taxon>Bacillota</taxon>
        <taxon>Clostridia</taxon>
        <taxon>Eubacteriales</taxon>
        <taxon>Oscillospiraceae</taxon>
        <taxon>Oscillibacter</taxon>
    </lineage>
</organism>
<dbReference type="PROSITE" id="PS50943">
    <property type="entry name" value="HTH_CROC1"/>
    <property type="match status" value="1"/>
</dbReference>
<evidence type="ECO:0000256" key="2">
    <source>
        <dbReference type="SAM" id="MobiDB-lite"/>
    </source>
</evidence>
<dbReference type="SUPFAM" id="SSF47413">
    <property type="entry name" value="lambda repressor-like DNA-binding domains"/>
    <property type="match status" value="1"/>
</dbReference>
<feature type="region of interest" description="Disordered" evidence="2">
    <location>
        <begin position="1"/>
        <end position="23"/>
    </location>
</feature>
<dbReference type="InterPro" id="IPR010982">
    <property type="entry name" value="Lambda_DNA-bd_dom_sf"/>
</dbReference>
<evidence type="ECO:0000256" key="3">
    <source>
        <dbReference type="SAM" id="Phobius"/>
    </source>
</evidence>
<keyword evidence="3" id="KW-0812">Transmembrane</keyword>
<reference evidence="5" key="1">
    <citation type="journal article" date="2021" name="PeerJ">
        <title>Extensive microbial diversity within the chicken gut microbiome revealed by metagenomics and culture.</title>
        <authorList>
            <person name="Gilroy R."/>
            <person name="Ravi A."/>
            <person name="Getino M."/>
            <person name="Pursley I."/>
            <person name="Horton D.L."/>
            <person name="Alikhan N.F."/>
            <person name="Baker D."/>
            <person name="Gharbi K."/>
            <person name="Hall N."/>
            <person name="Watson M."/>
            <person name="Adriaenssens E.M."/>
            <person name="Foster-Nyarko E."/>
            <person name="Jarju S."/>
            <person name="Secka A."/>
            <person name="Antonio M."/>
            <person name="Oren A."/>
            <person name="Chaudhuri R.R."/>
            <person name="La Ragione R."/>
            <person name="Hildebrand F."/>
            <person name="Pallen M.J."/>
        </authorList>
    </citation>
    <scope>NUCLEOTIDE SEQUENCE</scope>
    <source>
        <strain evidence="5">ChiBcec18-1249</strain>
    </source>
</reference>
<comment type="caution">
    <text evidence="5">The sequence shown here is derived from an EMBL/GenBank/DDBJ whole genome shotgun (WGS) entry which is preliminary data.</text>
</comment>
<keyword evidence="3" id="KW-1133">Transmembrane helix</keyword>
<feature type="compositionally biased region" description="Low complexity" evidence="2">
    <location>
        <begin position="83"/>
        <end position="92"/>
    </location>
</feature>
<dbReference type="AlphaFoldDB" id="A0A9D2LGR2"/>
<feature type="transmembrane region" description="Helical" evidence="3">
    <location>
        <begin position="126"/>
        <end position="152"/>
    </location>
</feature>
<gene>
    <name evidence="5" type="ORF">H9787_00700</name>
</gene>
<proteinExistence type="predicted"/>
<evidence type="ECO:0000259" key="4">
    <source>
        <dbReference type="PROSITE" id="PS50943"/>
    </source>
</evidence>
<keyword evidence="1" id="KW-0238">DNA-binding</keyword>